<proteinExistence type="predicted"/>
<evidence type="ECO:0000313" key="1">
    <source>
        <dbReference type="EMBL" id="DAG00550.1"/>
    </source>
</evidence>
<name>A0A8S5V1E4_9CAUD</name>
<accession>A0A8S5V1E4</accession>
<dbReference type="EMBL" id="BK016182">
    <property type="protein sequence ID" value="DAG00550.1"/>
    <property type="molecule type" value="Genomic_DNA"/>
</dbReference>
<organism evidence="1">
    <name type="scientific">Myoviridae sp. ctJ2i1</name>
    <dbReference type="NCBI Taxonomy" id="2825079"/>
    <lineage>
        <taxon>Viruses</taxon>
        <taxon>Duplodnaviria</taxon>
        <taxon>Heunggongvirae</taxon>
        <taxon>Uroviricota</taxon>
        <taxon>Caudoviricetes</taxon>
    </lineage>
</organism>
<sequence>MFFHNEFLSSHQLDIDIVKEVFCFTQCLNQLDHITMMKVMTNRPSFVLNTTMNQRRGGELWSIGHIYIKHLPPLKIFQILTIGMLFSFKYFY</sequence>
<reference evidence="1" key="1">
    <citation type="journal article" date="2021" name="Proc. Natl. Acad. Sci. U.S.A.">
        <title>A Catalog of Tens of Thousands of Viruses from Human Metagenomes Reveals Hidden Associations with Chronic Diseases.</title>
        <authorList>
            <person name="Tisza M.J."/>
            <person name="Buck C.B."/>
        </authorList>
    </citation>
    <scope>NUCLEOTIDE SEQUENCE</scope>
    <source>
        <strain evidence="1">CtJ2i1</strain>
    </source>
</reference>
<protein>
    <submittedName>
        <fullName evidence="1">Uncharacterized protein</fullName>
    </submittedName>
</protein>